<evidence type="ECO:0000256" key="1">
    <source>
        <dbReference type="ARBA" id="ARBA00004429"/>
    </source>
</evidence>
<sequence length="173" mass="18843">MAVIRIAVIRIIDVCAWGLRFLGAAALVFMALSVFYDTMMRYLFLAPTSWSLEINSILVAAIAFIPAAHVLRERQQLRIGLIQDQLTGIPARVVATLIGLCGMAFCVVLTWRGGMIAYDAWLYGERMSTVLGTPKVLPYSLIPIGFGALGLAFLANTLEVLAGVERREDGAPL</sequence>
<comment type="function">
    <text evidence="9">Part of the tripartite ATP-independent periplasmic (TRAP) transport system.</text>
</comment>
<reference evidence="11" key="1">
    <citation type="submission" date="2017-08" db="EMBL/GenBank/DDBJ databases">
        <authorList>
            <person name="Imhoff J.F."/>
            <person name="Rahn T."/>
            <person name="Kuenzel S."/>
            <person name="Neulinger S.C."/>
        </authorList>
    </citation>
    <scope>NUCLEOTIDE SEQUENCE</scope>
    <source>
        <strain evidence="11">DSM 9154</strain>
    </source>
</reference>
<comment type="similarity">
    <text evidence="8 9">Belongs to the TRAP transporter small permease family.</text>
</comment>
<proteinExistence type="inferred from homology"/>
<feature type="domain" description="Tripartite ATP-independent periplasmic transporters DctQ component" evidence="10">
    <location>
        <begin position="30"/>
        <end position="161"/>
    </location>
</feature>
<keyword evidence="12" id="KW-1185">Reference proteome</keyword>
<accession>A0A934QF94</accession>
<comment type="subunit">
    <text evidence="9">The complex comprises the extracytoplasmic solute receptor protein and the two transmembrane proteins.</text>
</comment>
<evidence type="ECO:0000256" key="3">
    <source>
        <dbReference type="ARBA" id="ARBA00022475"/>
    </source>
</evidence>
<feature type="transmembrane region" description="Helical" evidence="9">
    <location>
        <begin position="54"/>
        <end position="72"/>
    </location>
</feature>
<feature type="transmembrane region" description="Helical" evidence="9">
    <location>
        <begin position="93"/>
        <end position="116"/>
    </location>
</feature>
<dbReference type="Pfam" id="PF04290">
    <property type="entry name" value="DctQ"/>
    <property type="match status" value="1"/>
</dbReference>
<dbReference type="InterPro" id="IPR055348">
    <property type="entry name" value="DctQ"/>
</dbReference>
<dbReference type="PANTHER" id="PTHR35011">
    <property type="entry name" value="2,3-DIKETO-L-GULONATE TRAP TRANSPORTER SMALL PERMEASE PROTEIN YIAM"/>
    <property type="match status" value="1"/>
</dbReference>
<evidence type="ECO:0000313" key="11">
    <source>
        <dbReference type="EMBL" id="MBK1695763.1"/>
    </source>
</evidence>
<reference evidence="11" key="2">
    <citation type="journal article" date="2020" name="Microorganisms">
        <title>Osmotic Adaptation and Compatible Solute Biosynthesis of Phototrophic Bacteria as Revealed from Genome Analyses.</title>
        <authorList>
            <person name="Imhoff J.F."/>
            <person name="Rahn T."/>
            <person name="Kunzel S."/>
            <person name="Keller A."/>
            <person name="Neulinger S.C."/>
        </authorList>
    </citation>
    <scope>NUCLEOTIDE SEQUENCE</scope>
    <source>
        <strain evidence="11">DSM 9154</strain>
    </source>
</reference>
<gene>
    <name evidence="11" type="ORF">CKO21_00700</name>
</gene>
<evidence type="ECO:0000256" key="2">
    <source>
        <dbReference type="ARBA" id="ARBA00022448"/>
    </source>
</evidence>
<keyword evidence="7 9" id="KW-0472">Membrane</keyword>
<keyword evidence="6 9" id="KW-1133">Transmembrane helix</keyword>
<evidence type="ECO:0000256" key="6">
    <source>
        <dbReference type="ARBA" id="ARBA00022989"/>
    </source>
</evidence>
<evidence type="ECO:0000313" key="12">
    <source>
        <dbReference type="Proteomes" id="UP000778970"/>
    </source>
</evidence>
<dbReference type="RefSeq" id="WP_051432011.1">
    <property type="nucleotide sequence ID" value="NZ_NRRE01000006.1"/>
</dbReference>
<evidence type="ECO:0000256" key="5">
    <source>
        <dbReference type="ARBA" id="ARBA00022692"/>
    </source>
</evidence>
<dbReference type="AlphaFoldDB" id="A0A934QF94"/>
<evidence type="ECO:0000256" key="7">
    <source>
        <dbReference type="ARBA" id="ARBA00023136"/>
    </source>
</evidence>
<dbReference type="PANTHER" id="PTHR35011:SF10">
    <property type="entry name" value="TRAP TRANSPORTER SMALL PERMEASE PROTEIN"/>
    <property type="match status" value="1"/>
</dbReference>
<comment type="subcellular location">
    <subcellularLocation>
        <location evidence="1 9">Cell inner membrane</location>
        <topology evidence="1 9">Multi-pass membrane protein</topology>
    </subcellularLocation>
</comment>
<evidence type="ECO:0000256" key="8">
    <source>
        <dbReference type="ARBA" id="ARBA00038436"/>
    </source>
</evidence>
<dbReference type="EMBL" id="NRRE01000006">
    <property type="protein sequence ID" value="MBK1695763.1"/>
    <property type="molecule type" value="Genomic_DNA"/>
</dbReference>
<feature type="transmembrane region" description="Helical" evidence="9">
    <location>
        <begin position="12"/>
        <end position="34"/>
    </location>
</feature>
<evidence type="ECO:0000256" key="4">
    <source>
        <dbReference type="ARBA" id="ARBA00022519"/>
    </source>
</evidence>
<name>A0A934QF94_9PROT</name>
<protein>
    <recommendedName>
        <fullName evidence="9">TRAP transporter small permease protein</fullName>
    </recommendedName>
</protein>
<dbReference type="InterPro" id="IPR007387">
    <property type="entry name" value="TRAP_DctQ"/>
</dbReference>
<evidence type="ECO:0000259" key="10">
    <source>
        <dbReference type="Pfam" id="PF04290"/>
    </source>
</evidence>
<dbReference type="Proteomes" id="UP000778970">
    <property type="component" value="Unassembled WGS sequence"/>
</dbReference>
<feature type="transmembrane region" description="Helical" evidence="9">
    <location>
        <begin position="136"/>
        <end position="158"/>
    </location>
</feature>
<keyword evidence="5 9" id="KW-0812">Transmembrane</keyword>
<dbReference type="GO" id="GO:0015740">
    <property type="term" value="P:C4-dicarboxylate transport"/>
    <property type="evidence" value="ECO:0007669"/>
    <property type="project" value="TreeGrafter"/>
</dbReference>
<dbReference type="GO" id="GO:0022857">
    <property type="term" value="F:transmembrane transporter activity"/>
    <property type="evidence" value="ECO:0007669"/>
    <property type="project" value="UniProtKB-UniRule"/>
</dbReference>
<keyword evidence="2 9" id="KW-0813">Transport</keyword>
<comment type="caution">
    <text evidence="11">The sequence shown here is derived from an EMBL/GenBank/DDBJ whole genome shotgun (WGS) entry which is preliminary data.</text>
</comment>
<evidence type="ECO:0000256" key="9">
    <source>
        <dbReference type="RuleBase" id="RU369079"/>
    </source>
</evidence>
<keyword evidence="4 9" id="KW-0997">Cell inner membrane</keyword>
<keyword evidence="3" id="KW-1003">Cell membrane</keyword>
<dbReference type="GO" id="GO:0005886">
    <property type="term" value="C:plasma membrane"/>
    <property type="evidence" value="ECO:0007669"/>
    <property type="project" value="UniProtKB-SubCell"/>
</dbReference>
<organism evidence="11 12">
    <name type="scientific">Rhodovibrio salinarum</name>
    <dbReference type="NCBI Taxonomy" id="1087"/>
    <lineage>
        <taxon>Bacteria</taxon>
        <taxon>Pseudomonadati</taxon>
        <taxon>Pseudomonadota</taxon>
        <taxon>Alphaproteobacteria</taxon>
        <taxon>Rhodospirillales</taxon>
        <taxon>Rhodovibrionaceae</taxon>
        <taxon>Rhodovibrio</taxon>
    </lineage>
</organism>